<dbReference type="PANTHER" id="PTHR30290:SF38">
    <property type="entry name" value="D,D-DIPEPTIDE-BINDING PERIPLASMIC PROTEIN DDPA-RELATED"/>
    <property type="match status" value="1"/>
</dbReference>
<evidence type="ECO:0000256" key="1">
    <source>
        <dbReference type="ARBA" id="ARBA00005695"/>
    </source>
</evidence>
<dbReference type="Pfam" id="PF00496">
    <property type="entry name" value="SBP_bac_5"/>
    <property type="match status" value="1"/>
</dbReference>
<feature type="chain" id="PRO_5012028657" evidence="3">
    <location>
        <begin position="27"/>
        <end position="528"/>
    </location>
</feature>
<proteinExistence type="inferred from homology"/>
<dbReference type="GO" id="GO:0015833">
    <property type="term" value="P:peptide transport"/>
    <property type="evidence" value="ECO:0007669"/>
    <property type="project" value="TreeGrafter"/>
</dbReference>
<dbReference type="Gene3D" id="3.40.190.10">
    <property type="entry name" value="Periplasmic binding protein-like II"/>
    <property type="match status" value="1"/>
</dbReference>
<evidence type="ECO:0000256" key="2">
    <source>
        <dbReference type="ARBA" id="ARBA00022729"/>
    </source>
</evidence>
<dbReference type="GO" id="GO:0030288">
    <property type="term" value="C:outer membrane-bounded periplasmic space"/>
    <property type="evidence" value="ECO:0007669"/>
    <property type="project" value="UniProtKB-ARBA"/>
</dbReference>
<dbReference type="Proteomes" id="UP000187251">
    <property type="component" value="Unassembled WGS sequence"/>
</dbReference>
<dbReference type="AlphaFoldDB" id="A0A1R1JUZ8"/>
<dbReference type="InterPro" id="IPR030678">
    <property type="entry name" value="Peptide/Ni-bd"/>
</dbReference>
<name>A0A1R1JUZ8_ALCXX</name>
<feature type="domain" description="Solute-binding protein family 5" evidence="4">
    <location>
        <begin position="76"/>
        <end position="438"/>
    </location>
</feature>
<keyword evidence="2 3" id="KW-0732">Signal</keyword>
<dbReference type="CDD" id="cd08517">
    <property type="entry name" value="PBP2_NikA_DppA_OppA_like_13"/>
    <property type="match status" value="1"/>
</dbReference>
<dbReference type="PIRSF" id="PIRSF002741">
    <property type="entry name" value="MppA"/>
    <property type="match status" value="1"/>
</dbReference>
<dbReference type="InterPro" id="IPR039424">
    <property type="entry name" value="SBP_5"/>
</dbReference>
<evidence type="ECO:0000313" key="5">
    <source>
        <dbReference type="EMBL" id="OMG89102.1"/>
    </source>
</evidence>
<protein>
    <submittedName>
        <fullName evidence="5">Peptide ABC transporter substrate-binding protein</fullName>
    </submittedName>
</protein>
<dbReference type="SUPFAM" id="SSF53850">
    <property type="entry name" value="Periplasmic binding protein-like II"/>
    <property type="match status" value="1"/>
</dbReference>
<reference evidence="5 6" key="1">
    <citation type="submission" date="2016-09" db="EMBL/GenBank/DDBJ databases">
        <title>Phylogenomics of Achromobacter.</title>
        <authorList>
            <person name="Jeukens J."/>
            <person name="Freschi L."/>
            <person name="Vincent A.T."/>
            <person name="Emond-Rheault J.-G."/>
            <person name="Kukavica-Ibrulj I."/>
            <person name="Charette S.J."/>
            <person name="Levesque R.C."/>
        </authorList>
    </citation>
    <scope>NUCLEOTIDE SEQUENCE [LARGE SCALE GENOMIC DNA]</scope>
    <source>
        <strain evidence="5 6">AUS488</strain>
    </source>
</reference>
<feature type="signal peptide" evidence="3">
    <location>
        <begin position="1"/>
        <end position="26"/>
    </location>
</feature>
<evidence type="ECO:0000313" key="6">
    <source>
        <dbReference type="Proteomes" id="UP000187251"/>
    </source>
</evidence>
<evidence type="ECO:0000256" key="3">
    <source>
        <dbReference type="SAM" id="SignalP"/>
    </source>
</evidence>
<dbReference type="RefSeq" id="WP_076411604.1">
    <property type="nucleotide sequence ID" value="NZ_AP028040.1"/>
</dbReference>
<dbReference type="Gene3D" id="3.10.105.10">
    <property type="entry name" value="Dipeptide-binding Protein, Domain 3"/>
    <property type="match status" value="1"/>
</dbReference>
<accession>A0A1R1JUZ8</accession>
<dbReference type="PANTHER" id="PTHR30290">
    <property type="entry name" value="PERIPLASMIC BINDING COMPONENT OF ABC TRANSPORTER"/>
    <property type="match status" value="1"/>
</dbReference>
<dbReference type="GO" id="GO:0043190">
    <property type="term" value="C:ATP-binding cassette (ABC) transporter complex"/>
    <property type="evidence" value="ECO:0007669"/>
    <property type="project" value="InterPro"/>
</dbReference>
<sequence length="528" mass="57890">MRSATRGFAAILTAWALVAGTPAARAADTPKPGGTLVIGSTQVPRHLNGAVQSGIATALPSAQLFASPLRYDADWKPQPYLAQSWELAPDAKSLTLHLRHDAVFHDGQPVTSADVAFSVMAVKQNHPFQSMLAPVESVDTPDPYTAVLRMSKPHPAILLALSPALMPVLPKHIYGDGQDLKNHPRNSANVVGSGPFTLKDFKPGQEIVLERFDKFFEKGKPYLDRVVVKINPDATNLLIGLERGDIGALPYMTEPTILRRAKDNPQIVMTDRGYEGIGALSWLAFNTARKPLDDARVRQAIAYAIDKGFITKALNAGFAKPADGPIVASSPYATPDLKKYPLDLKKAGQLLDDAGFEKDGKGERMTLTVDYMPGSDVQGKNVAEYLRSQLKKVGIAVQVRASPDFPTWAKRIASHDFDMTTDIVFNWGDPVIGVHRTYLSSNIRDIIWTNTQSYRNPKVDELLAQAGTETDEAKRRALYAQFQQIVTEDLPIDFLTVIPYHTLSSKKVHGLPDGIWGLLSPLDDTWLQ</sequence>
<organism evidence="5 6">
    <name type="scientific">Alcaligenes xylosoxydans xylosoxydans</name>
    <name type="common">Achromobacter xylosoxidans</name>
    <dbReference type="NCBI Taxonomy" id="85698"/>
    <lineage>
        <taxon>Bacteria</taxon>
        <taxon>Pseudomonadati</taxon>
        <taxon>Pseudomonadota</taxon>
        <taxon>Betaproteobacteria</taxon>
        <taxon>Burkholderiales</taxon>
        <taxon>Alcaligenaceae</taxon>
        <taxon>Achromobacter</taxon>
    </lineage>
</organism>
<gene>
    <name evidence="5" type="ORF">BIZ92_25090</name>
</gene>
<comment type="similarity">
    <text evidence="1">Belongs to the bacterial solute-binding protein 5 family.</text>
</comment>
<dbReference type="EMBL" id="MJMN01000012">
    <property type="protein sequence ID" value="OMG89102.1"/>
    <property type="molecule type" value="Genomic_DNA"/>
</dbReference>
<comment type="caution">
    <text evidence="5">The sequence shown here is derived from an EMBL/GenBank/DDBJ whole genome shotgun (WGS) entry which is preliminary data.</text>
</comment>
<dbReference type="OrthoDB" id="9801799at2"/>
<dbReference type="InterPro" id="IPR000914">
    <property type="entry name" value="SBP_5_dom"/>
</dbReference>
<evidence type="ECO:0000259" key="4">
    <source>
        <dbReference type="Pfam" id="PF00496"/>
    </source>
</evidence>
<dbReference type="GO" id="GO:1904680">
    <property type="term" value="F:peptide transmembrane transporter activity"/>
    <property type="evidence" value="ECO:0007669"/>
    <property type="project" value="TreeGrafter"/>
</dbReference>